<evidence type="ECO:0000313" key="3">
    <source>
        <dbReference type="Proteomes" id="UP001142444"/>
    </source>
</evidence>
<dbReference type="Gene3D" id="3.30.70.2970">
    <property type="entry name" value="Protein of unknown function (DUF541), domain 2"/>
    <property type="match status" value="1"/>
</dbReference>
<sequence>MKLQKILAILPLAFTSMVSHAEEKATTTNSMPTQFSFSTEVSRTVEKDLMRAMVYSQKVGKSLSELKSTVSTNLNKVIADAKPYMGIKIQTEGVSSYPNYNQKNKVDGWVVEGRVLFETKDFAAMAKVLDNLGDEVAISHISFSVSPEKMAALEDEMTLDIIKQFQHKAEVVQKGLNAKRYTLSQVQLETPNGEGMHQRPMMAMAKSSYAAEESSLPLEAGSETISARASGTVTFE</sequence>
<dbReference type="Proteomes" id="UP001142444">
    <property type="component" value="Unassembled WGS sequence"/>
</dbReference>
<keyword evidence="1" id="KW-0732">Signal</keyword>
<organism evidence="2 3">
    <name type="scientific">Actinobacillus equuli subsp. equuli</name>
    <dbReference type="NCBI Taxonomy" id="202947"/>
    <lineage>
        <taxon>Bacteria</taxon>
        <taxon>Pseudomonadati</taxon>
        <taxon>Pseudomonadota</taxon>
        <taxon>Gammaproteobacteria</taxon>
        <taxon>Pasteurellales</taxon>
        <taxon>Pasteurellaceae</taxon>
        <taxon>Actinobacillus</taxon>
    </lineage>
</organism>
<accession>A0A0A7MK86</accession>
<dbReference type="RefSeq" id="WP_039198627.1">
    <property type="nucleotide sequence ID" value="NZ_CBCRTM010000017.1"/>
</dbReference>
<name>A0A0A7MK86_ACTEU</name>
<proteinExistence type="predicted"/>
<evidence type="ECO:0000256" key="1">
    <source>
        <dbReference type="SAM" id="SignalP"/>
    </source>
</evidence>
<dbReference type="GO" id="GO:0006974">
    <property type="term" value="P:DNA damage response"/>
    <property type="evidence" value="ECO:0007669"/>
    <property type="project" value="TreeGrafter"/>
</dbReference>
<gene>
    <name evidence="2" type="ORF">OQ257_11090</name>
</gene>
<feature type="signal peptide" evidence="1">
    <location>
        <begin position="1"/>
        <end position="21"/>
    </location>
</feature>
<reference evidence="2" key="1">
    <citation type="submission" date="2022-11" db="EMBL/GenBank/DDBJ databases">
        <authorList>
            <person name="Kamali M."/>
            <person name="Peak L."/>
            <person name="Go Y.Y."/>
            <person name="Balasuriya U.B.R."/>
            <person name="Carossino M."/>
        </authorList>
    </citation>
    <scope>NUCLEOTIDE SEQUENCE</scope>
    <source>
        <strain evidence="2">4524</strain>
    </source>
</reference>
<dbReference type="InterPro" id="IPR052022">
    <property type="entry name" value="26kDa_periplasmic_antigen"/>
</dbReference>
<dbReference type="InterPro" id="IPR007497">
    <property type="entry name" value="SIMPL/DUF541"/>
</dbReference>
<evidence type="ECO:0000313" key="2">
    <source>
        <dbReference type="EMBL" id="MDE8035700.1"/>
    </source>
</evidence>
<dbReference type="GeneID" id="92743977"/>
<comment type="caution">
    <text evidence="2">The sequence shown here is derived from an EMBL/GenBank/DDBJ whole genome shotgun (WGS) entry which is preliminary data.</text>
</comment>
<reference evidence="2" key="2">
    <citation type="journal article" date="2023" name="Pathogens">
        <title>Pathological Features and Genomic Characterization of an Actinobacillus equuli subsp. equuli Bearing Unique Virulence-Associated Genes from an Adult Horse with Pleuropneumonia.</title>
        <authorList>
            <person name="Kamali M."/>
            <person name="Carossino M."/>
            <person name="Del Piero F."/>
            <person name="Peak L."/>
            <person name="Mitchell M.S."/>
            <person name="Willette J."/>
            <person name="Baker R."/>
            <person name="Li F."/>
            <person name="Kenez A."/>
            <person name="Balasuriya U.B.R."/>
            <person name="Go Y.Y."/>
        </authorList>
    </citation>
    <scope>NUCLEOTIDE SEQUENCE</scope>
    <source>
        <strain evidence="2">4524</strain>
    </source>
</reference>
<protein>
    <submittedName>
        <fullName evidence="2">SIMPL domain-containing protein</fullName>
    </submittedName>
</protein>
<dbReference type="EMBL" id="JAPHVQ010000015">
    <property type="protein sequence ID" value="MDE8035700.1"/>
    <property type="molecule type" value="Genomic_DNA"/>
</dbReference>
<dbReference type="AlphaFoldDB" id="A0A0A7MK86"/>
<dbReference type="PANTHER" id="PTHR34387:SF1">
    <property type="entry name" value="PERIPLASMIC IMMUNOGENIC PROTEIN"/>
    <property type="match status" value="1"/>
</dbReference>
<dbReference type="PANTHER" id="PTHR34387">
    <property type="entry name" value="SLR1258 PROTEIN"/>
    <property type="match status" value="1"/>
</dbReference>
<dbReference type="KEGG" id="aeu:ACEE_10665"/>
<dbReference type="Gene3D" id="3.30.110.170">
    <property type="entry name" value="Protein of unknown function (DUF541), domain 1"/>
    <property type="match status" value="1"/>
</dbReference>
<feature type="chain" id="PRO_5041038382" evidence="1">
    <location>
        <begin position="22"/>
        <end position="236"/>
    </location>
</feature>
<keyword evidence="3" id="KW-1185">Reference proteome</keyword>
<dbReference type="Pfam" id="PF04402">
    <property type="entry name" value="SIMPL"/>
    <property type="match status" value="1"/>
</dbReference>